<feature type="transmembrane region" description="Helical" evidence="13">
    <location>
        <begin position="218"/>
        <end position="236"/>
    </location>
</feature>
<dbReference type="PROSITE" id="PS50836">
    <property type="entry name" value="DOMON"/>
    <property type="match status" value="1"/>
</dbReference>
<evidence type="ECO:0000256" key="8">
    <source>
        <dbReference type="ARBA" id="ARBA00022989"/>
    </source>
</evidence>
<sequence>MASPPLRPPLTCPLIFLLFTTLFASTSSADTCTNHKLTDGSNSNKLYSNCMDLPHLTTFLHWTHNATNSSLSVAFVGSPPHPGGWISWAINPTGLGMAGAQALVAYKDGNNGAVTVKTLDIKSYSEMVPGKLSFEVWGLKGEESEGAIMIFANMKVPEKATTLNQVWQVGPSVTAGRFDKHDFAPENLNSKGTLNLIGDQNVSGRAVDSRTKKKNIHGVLNSVSWGVLFPLGAVIARYMRTFPSADPAWFYLHTGCQVSAYAIGVAGWATGLKLGSESAGVVYSVHRNIGITLFCLATIQMFALFIRPKKDHKYRYFWNIYHHSFGYTIIILGIINIFRGFDILNPERKWKSTYIVVIASLGAVALLLEVITWIVVVKRKSSTKPYDGYNGQSRQQPLNM</sequence>
<evidence type="ECO:0000256" key="4">
    <source>
        <dbReference type="ARBA" id="ARBA00022692"/>
    </source>
</evidence>
<dbReference type="PIRSF" id="PIRSF037471">
    <property type="entry name" value="UCP037471"/>
    <property type="match status" value="1"/>
</dbReference>
<evidence type="ECO:0000256" key="5">
    <source>
        <dbReference type="ARBA" id="ARBA00022723"/>
    </source>
</evidence>
<feature type="domain" description="DOMON" evidence="15">
    <location>
        <begin position="56"/>
        <end position="170"/>
    </location>
</feature>
<evidence type="ECO:0000256" key="10">
    <source>
        <dbReference type="ARBA" id="ARBA00053871"/>
    </source>
</evidence>
<dbReference type="InterPro" id="IPR005018">
    <property type="entry name" value="DOMON_domain"/>
</dbReference>
<evidence type="ECO:0000256" key="6">
    <source>
        <dbReference type="ARBA" id="ARBA00022729"/>
    </source>
</evidence>
<evidence type="ECO:0000256" key="9">
    <source>
        <dbReference type="ARBA" id="ARBA00023136"/>
    </source>
</evidence>
<evidence type="ECO:0000256" key="11">
    <source>
        <dbReference type="PIRNR" id="PIRNR037471"/>
    </source>
</evidence>
<evidence type="ECO:0000256" key="1">
    <source>
        <dbReference type="ARBA" id="ARBA00004141"/>
    </source>
</evidence>
<feature type="chain" id="PRO_5019497475" description="Cytochrome b561 and DOMON domain-containing protein" evidence="14">
    <location>
        <begin position="29"/>
        <end position="400"/>
    </location>
</feature>
<feature type="transmembrane region" description="Helical" evidence="13">
    <location>
        <begin position="353"/>
        <end position="376"/>
    </location>
</feature>
<comment type="cofactor">
    <cofactor evidence="11">
        <name>heme b</name>
        <dbReference type="ChEBI" id="CHEBI:60344"/>
    </cofactor>
    <text evidence="11">Binds 2 heme b groups non-covalently.</text>
</comment>
<dbReference type="Gene3D" id="1.20.120.1770">
    <property type="match status" value="1"/>
</dbReference>
<evidence type="ECO:0000256" key="12">
    <source>
        <dbReference type="PIRSR" id="PIRSR037471-1"/>
    </source>
</evidence>
<gene>
    <name evidence="17" type="ORF">Ahy_B10g103684</name>
</gene>
<evidence type="ECO:0000256" key="13">
    <source>
        <dbReference type="SAM" id="Phobius"/>
    </source>
</evidence>
<keyword evidence="7 11" id="KW-0249">Electron transport</keyword>
<dbReference type="PANTHER" id="PTHR23130:SF195">
    <property type="entry name" value="CYTOCHROME B561 AND DOMON DOMAIN-CONTAINING PROTEIN"/>
    <property type="match status" value="1"/>
</dbReference>
<evidence type="ECO:0000256" key="14">
    <source>
        <dbReference type="SAM" id="SignalP"/>
    </source>
</evidence>
<feature type="binding site" description="axial binding residue" evidence="12">
    <location>
        <position position="322"/>
    </location>
    <ligand>
        <name>heme b</name>
        <dbReference type="ChEBI" id="CHEBI:60344"/>
        <label>1</label>
    </ligand>
    <ligandPart>
        <name>Fe</name>
        <dbReference type="ChEBI" id="CHEBI:18248"/>
    </ligandPart>
</feature>
<dbReference type="InterPro" id="IPR006593">
    <property type="entry name" value="Cyt_b561/ferric_Rdtase_TM"/>
</dbReference>
<evidence type="ECO:0000313" key="18">
    <source>
        <dbReference type="Proteomes" id="UP000289738"/>
    </source>
</evidence>
<dbReference type="InterPro" id="IPR017214">
    <property type="entry name" value="UCP037471"/>
</dbReference>
<keyword evidence="5 12" id="KW-0479">Metal-binding</keyword>
<dbReference type="PROSITE" id="PS50939">
    <property type="entry name" value="CYTOCHROME_B561"/>
    <property type="match status" value="1"/>
</dbReference>
<dbReference type="Gramene" id="arahy.Tifrunner.gnm2.ann2.Ah20g279600.1">
    <property type="protein sequence ID" value="arahy.Tifrunner.gnm2.ann2.Ah20g279600.1-CDS"/>
    <property type="gene ID" value="arahy.Tifrunner.gnm2.ann2.Ah20g279600"/>
</dbReference>
<keyword evidence="8 13" id="KW-1133">Transmembrane helix</keyword>
<feature type="binding site" description="axial binding residue" evidence="12">
    <location>
        <position position="217"/>
    </location>
    <ligand>
        <name>heme b</name>
        <dbReference type="ChEBI" id="CHEBI:60344"/>
        <label>1</label>
    </ligand>
    <ligandPart>
        <name>Fe</name>
        <dbReference type="ChEBI" id="CHEBI:18248"/>
    </ligandPart>
</feature>
<dbReference type="CDD" id="cd08760">
    <property type="entry name" value="Cyt_b561_FRRS1_like"/>
    <property type="match status" value="1"/>
</dbReference>
<keyword evidence="4 13" id="KW-0812">Transmembrane</keyword>
<dbReference type="STRING" id="3818.A0A444X406"/>
<evidence type="ECO:0000256" key="7">
    <source>
        <dbReference type="ARBA" id="ARBA00022982"/>
    </source>
</evidence>
<accession>A0A444X406</accession>
<comment type="caution">
    <text evidence="17">The sequence shown here is derived from an EMBL/GenBank/DDBJ whole genome shotgun (WGS) entry which is preliminary data.</text>
</comment>
<feature type="transmembrane region" description="Helical" evidence="13">
    <location>
        <begin position="248"/>
        <end position="269"/>
    </location>
</feature>
<evidence type="ECO:0000256" key="2">
    <source>
        <dbReference type="ARBA" id="ARBA00022448"/>
    </source>
</evidence>
<proteinExistence type="predicted"/>
<dbReference type="Pfam" id="PF04526">
    <property type="entry name" value="DUF568"/>
    <property type="match status" value="1"/>
</dbReference>
<feature type="transmembrane region" description="Helical" evidence="13">
    <location>
        <begin position="289"/>
        <end position="306"/>
    </location>
</feature>
<dbReference type="SMART" id="SM00665">
    <property type="entry name" value="B561"/>
    <property type="match status" value="1"/>
</dbReference>
<comment type="subcellular location">
    <subcellularLocation>
        <location evidence="1">Membrane</location>
        <topology evidence="1">Multi-pass membrane protein</topology>
    </subcellularLocation>
</comment>
<feature type="binding site" description="axial binding residue" evidence="12">
    <location>
        <position position="253"/>
    </location>
    <ligand>
        <name>heme b</name>
        <dbReference type="ChEBI" id="CHEBI:60344"/>
        <label>1</label>
    </ligand>
    <ligandPart>
        <name>Fe</name>
        <dbReference type="ChEBI" id="CHEBI:18248"/>
    </ligandPart>
</feature>
<keyword evidence="2 11" id="KW-0813">Transport</keyword>
<feature type="signal peptide" evidence="14">
    <location>
        <begin position="1"/>
        <end position="28"/>
    </location>
</feature>
<feature type="binding site" description="axial binding residue" evidence="12">
    <location>
        <position position="286"/>
    </location>
    <ligand>
        <name>heme b</name>
        <dbReference type="ChEBI" id="CHEBI:60344"/>
        <label>1</label>
    </ligand>
    <ligandPart>
        <name>Fe</name>
        <dbReference type="ChEBI" id="CHEBI:18248"/>
    </ligandPart>
</feature>
<evidence type="ECO:0000313" key="17">
    <source>
        <dbReference type="EMBL" id="RYQ84399.1"/>
    </source>
</evidence>
<evidence type="ECO:0000259" key="15">
    <source>
        <dbReference type="PROSITE" id="PS50836"/>
    </source>
</evidence>
<organism evidence="17 18">
    <name type="scientific">Arachis hypogaea</name>
    <name type="common">Peanut</name>
    <dbReference type="NCBI Taxonomy" id="3818"/>
    <lineage>
        <taxon>Eukaryota</taxon>
        <taxon>Viridiplantae</taxon>
        <taxon>Streptophyta</taxon>
        <taxon>Embryophyta</taxon>
        <taxon>Tracheophyta</taxon>
        <taxon>Spermatophyta</taxon>
        <taxon>Magnoliopsida</taxon>
        <taxon>eudicotyledons</taxon>
        <taxon>Gunneridae</taxon>
        <taxon>Pentapetalae</taxon>
        <taxon>rosids</taxon>
        <taxon>fabids</taxon>
        <taxon>Fabales</taxon>
        <taxon>Fabaceae</taxon>
        <taxon>Papilionoideae</taxon>
        <taxon>50 kb inversion clade</taxon>
        <taxon>dalbergioids sensu lato</taxon>
        <taxon>Dalbergieae</taxon>
        <taxon>Pterocarpus clade</taxon>
        <taxon>Arachis</taxon>
    </lineage>
</organism>
<dbReference type="CDD" id="cd09629">
    <property type="entry name" value="DOMON_CIL1_like"/>
    <property type="match status" value="1"/>
</dbReference>
<dbReference type="OrthoDB" id="2419613at2759"/>
<dbReference type="PANTHER" id="PTHR23130">
    <property type="entry name" value="CYTOCHROME B561 AND DOMON DOMAIN-CONTAINING PROTEIN"/>
    <property type="match status" value="1"/>
</dbReference>
<feature type="transmembrane region" description="Helical" evidence="13">
    <location>
        <begin position="318"/>
        <end position="341"/>
    </location>
</feature>
<keyword evidence="12" id="KW-0408">Iron</keyword>
<evidence type="ECO:0000256" key="3">
    <source>
        <dbReference type="ARBA" id="ARBA00022617"/>
    </source>
</evidence>
<feature type="domain" description="Cytochrome b561" evidence="16">
    <location>
        <begin position="185"/>
        <end position="377"/>
    </location>
</feature>
<dbReference type="AlphaFoldDB" id="A0A444X406"/>
<evidence type="ECO:0000259" key="16">
    <source>
        <dbReference type="PROSITE" id="PS50939"/>
    </source>
</evidence>
<keyword evidence="3" id="KW-0349">Heme</keyword>
<keyword evidence="18" id="KW-1185">Reference proteome</keyword>
<name>A0A444X406_ARAHY</name>
<dbReference type="FunFam" id="1.20.120.1770:FF:000007">
    <property type="entry name" value="Cytochrome b561 and DOMON domain-containing protein"/>
    <property type="match status" value="1"/>
</dbReference>
<dbReference type="EMBL" id="SDMP01000020">
    <property type="protein sequence ID" value="RYQ84399.1"/>
    <property type="molecule type" value="Genomic_DNA"/>
</dbReference>
<protein>
    <recommendedName>
        <fullName evidence="11">Cytochrome b561 and DOMON domain-containing protein</fullName>
    </recommendedName>
</protein>
<keyword evidence="9 11" id="KW-0472">Membrane</keyword>
<dbReference type="GO" id="GO:0016020">
    <property type="term" value="C:membrane"/>
    <property type="evidence" value="ECO:0007669"/>
    <property type="project" value="UniProtKB-SubCell"/>
</dbReference>
<dbReference type="Proteomes" id="UP000289738">
    <property type="component" value="Chromosome B10"/>
</dbReference>
<dbReference type="GO" id="GO:0046872">
    <property type="term" value="F:metal ion binding"/>
    <property type="evidence" value="ECO:0007669"/>
    <property type="project" value="UniProtKB-KW"/>
</dbReference>
<comment type="function">
    <text evidence="10">May act as a catecholamine-responsive trans-membrane electron transporter.</text>
</comment>
<keyword evidence="6 14" id="KW-0732">Signal</keyword>
<dbReference type="Pfam" id="PF03188">
    <property type="entry name" value="Cytochrom_B561"/>
    <property type="match status" value="1"/>
</dbReference>
<reference evidence="17 18" key="1">
    <citation type="submission" date="2019-01" db="EMBL/GenBank/DDBJ databases">
        <title>Sequencing of cultivated peanut Arachis hypogaea provides insights into genome evolution and oil improvement.</title>
        <authorList>
            <person name="Chen X."/>
        </authorList>
    </citation>
    <scope>NUCLEOTIDE SEQUENCE [LARGE SCALE GENOMIC DNA]</scope>
    <source>
        <strain evidence="18">cv. Fuhuasheng</strain>
        <tissue evidence="17">Leaves</tissue>
    </source>
</reference>
<dbReference type="InterPro" id="IPR045265">
    <property type="entry name" value="AIR12_DOMON"/>
</dbReference>